<protein>
    <recommendedName>
        <fullName evidence="5 6">Octanoyltransferase</fullName>
        <ecNumber evidence="5 6">2.3.1.181</ecNumber>
    </recommendedName>
    <alternativeName>
        <fullName evidence="5">Lipoate-protein ligase B</fullName>
    </alternativeName>
    <alternativeName>
        <fullName evidence="5">Lipoyl/octanoyl transferase</fullName>
    </alternativeName>
    <alternativeName>
        <fullName evidence="5">Octanoyl-[acyl-carrier-protein]-protein N-octanoyltransferase</fullName>
    </alternativeName>
</protein>
<evidence type="ECO:0000256" key="5">
    <source>
        <dbReference type="HAMAP-Rule" id="MF_00013"/>
    </source>
</evidence>
<dbReference type="Gene3D" id="3.30.930.10">
    <property type="entry name" value="Bira Bifunctional Protein, Domain 2"/>
    <property type="match status" value="1"/>
</dbReference>
<reference evidence="10" key="1">
    <citation type="journal article" date="2019" name="Int. J. Syst. Evol. Microbiol.">
        <title>The Global Catalogue of Microorganisms (GCM) 10K type strain sequencing project: providing services to taxonomists for standard genome sequencing and annotation.</title>
        <authorList>
            <consortium name="The Broad Institute Genomics Platform"/>
            <consortium name="The Broad Institute Genome Sequencing Center for Infectious Disease"/>
            <person name="Wu L."/>
            <person name="Ma J."/>
        </authorList>
    </citation>
    <scope>NUCLEOTIDE SEQUENCE [LARGE SCALE GENOMIC DNA]</scope>
    <source>
        <strain evidence="10">KCTC 42986</strain>
    </source>
</reference>
<evidence type="ECO:0000256" key="3">
    <source>
        <dbReference type="ARBA" id="ARBA00023315"/>
    </source>
</evidence>
<comment type="subcellular location">
    <subcellularLocation>
        <location evidence="5">Cytoplasm</location>
    </subcellularLocation>
</comment>
<comment type="caution">
    <text evidence="9">The sequence shown here is derived from an EMBL/GenBank/DDBJ whole genome shotgun (WGS) entry which is preliminary data.</text>
</comment>
<dbReference type="InterPro" id="IPR004143">
    <property type="entry name" value="BPL_LPL_catalytic"/>
</dbReference>
<gene>
    <name evidence="5 9" type="primary">lipB</name>
    <name evidence="9" type="ORF">ACFOFO_08065</name>
</gene>
<dbReference type="EMBL" id="JBHRTP010000022">
    <property type="protein sequence ID" value="MFC3107915.1"/>
    <property type="molecule type" value="Genomic_DNA"/>
</dbReference>
<feature type="region of interest" description="Disordered" evidence="7">
    <location>
        <begin position="226"/>
        <end position="247"/>
    </location>
</feature>
<dbReference type="PROSITE" id="PS01313">
    <property type="entry name" value="LIPB"/>
    <property type="match status" value="1"/>
</dbReference>
<dbReference type="InterPro" id="IPR000544">
    <property type="entry name" value="Octanoyltransferase"/>
</dbReference>
<comment type="miscellaneous">
    <text evidence="5">In the reaction, the free carboxyl group of octanoic acid is attached via an amide linkage to the epsilon-amino group of a specific lysine residue of lipoyl domains of lipoate-dependent enzymes.</text>
</comment>
<feature type="binding site" evidence="5">
    <location>
        <begin position="70"/>
        <end position="77"/>
    </location>
    <ligand>
        <name>substrate</name>
    </ligand>
</feature>
<keyword evidence="10" id="KW-1185">Reference proteome</keyword>
<evidence type="ECO:0000256" key="4">
    <source>
        <dbReference type="ARBA" id="ARBA00024732"/>
    </source>
</evidence>
<dbReference type="HAMAP" id="MF_00013">
    <property type="entry name" value="LipB"/>
    <property type="match status" value="1"/>
</dbReference>
<dbReference type="InterPro" id="IPR045864">
    <property type="entry name" value="aa-tRNA-synth_II/BPL/LPL"/>
</dbReference>
<keyword evidence="5" id="KW-0963">Cytoplasm</keyword>
<comment type="pathway">
    <text evidence="1 5 6">Protein modification; protein lipoylation via endogenous pathway; protein N(6)-(lipoyl)lysine from octanoyl-[acyl-carrier-protein]: step 1/2.</text>
</comment>
<dbReference type="PANTHER" id="PTHR10993">
    <property type="entry name" value="OCTANOYLTRANSFERASE"/>
    <property type="match status" value="1"/>
</dbReference>
<dbReference type="RefSeq" id="WP_390322019.1">
    <property type="nucleotide sequence ID" value="NZ_JBHRTP010000022.1"/>
</dbReference>
<feature type="active site" description="Acyl-thioester intermediate" evidence="5">
    <location>
        <position position="191"/>
    </location>
</feature>
<evidence type="ECO:0000313" key="9">
    <source>
        <dbReference type="EMBL" id="MFC3107915.1"/>
    </source>
</evidence>
<dbReference type="InterPro" id="IPR020605">
    <property type="entry name" value="Octanoyltransferase_CS"/>
</dbReference>
<evidence type="ECO:0000259" key="8">
    <source>
        <dbReference type="PROSITE" id="PS51733"/>
    </source>
</evidence>
<dbReference type="NCBIfam" id="TIGR00214">
    <property type="entry name" value="lipB"/>
    <property type="match status" value="1"/>
</dbReference>
<dbReference type="NCBIfam" id="NF010923">
    <property type="entry name" value="PRK14343.1"/>
    <property type="match status" value="1"/>
</dbReference>
<dbReference type="Pfam" id="PF21948">
    <property type="entry name" value="LplA-B_cat"/>
    <property type="match status" value="1"/>
</dbReference>
<evidence type="ECO:0000256" key="2">
    <source>
        <dbReference type="ARBA" id="ARBA00022679"/>
    </source>
</evidence>
<dbReference type="Proteomes" id="UP001595530">
    <property type="component" value="Unassembled WGS sequence"/>
</dbReference>
<sequence>MSAPPIIRQLGRADYQATFDAMRAFTDARSAASPDELWLVEHPPVFTLGLGADPAHVLAPHAIPVVQTDRGGEVTYHGPGQVVIYLLLDLRRRSRAARLLAREFVHKIEQAVIDTLAGYNLAGERKSGAPGIYVAANAVANSVGNEVANGQWQGAKIAALGIKIRGNGCTYHGVALNVAMDLQPFDWINPCGYEGLATVDMKTLGVAATVAEVQLALAHQLQLQLGNNPPNPAARTPTANPEPVTHR</sequence>
<comment type="similarity">
    <text evidence="5 6">Belongs to the LipB family.</text>
</comment>
<evidence type="ECO:0000256" key="6">
    <source>
        <dbReference type="PIRNR" id="PIRNR016262"/>
    </source>
</evidence>
<dbReference type="PIRSF" id="PIRSF016262">
    <property type="entry name" value="LPLase"/>
    <property type="match status" value="1"/>
</dbReference>
<comment type="catalytic activity">
    <reaction evidence="5 6">
        <text>octanoyl-[ACP] + L-lysyl-[protein] = N(6)-octanoyl-L-lysyl-[protein] + holo-[ACP] + H(+)</text>
        <dbReference type="Rhea" id="RHEA:17665"/>
        <dbReference type="Rhea" id="RHEA-COMP:9636"/>
        <dbReference type="Rhea" id="RHEA-COMP:9685"/>
        <dbReference type="Rhea" id="RHEA-COMP:9752"/>
        <dbReference type="Rhea" id="RHEA-COMP:9928"/>
        <dbReference type="ChEBI" id="CHEBI:15378"/>
        <dbReference type="ChEBI" id="CHEBI:29969"/>
        <dbReference type="ChEBI" id="CHEBI:64479"/>
        <dbReference type="ChEBI" id="CHEBI:78463"/>
        <dbReference type="ChEBI" id="CHEBI:78809"/>
        <dbReference type="EC" id="2.3.1.181"/>
    </reaction>
</comment>
<dbReference type="PANTHER" id="PTHR10993:SF7">
    <property type="entry name" value="LIPOYLTRANSFERASE 2, MITOCHONDRIAL-RELATED"/>
    <property type="match status" value="1"/>
</dbReference>
<feature type="binding site" evidence="5">
    <location>
        <begin position="159"/>
        <end position="161"/>
    </location>
    <ligand>
        <name>substrate</name>
    </ligand>
</feature>
<evidence type="ECO:0000313" key="10">
    <source>
        <dbReference type="Proteomes" id="UP001595530"/>
    </source>
</evidence>
<dbReference type="CDD" id="cd16444">
    <property type="entry name" value="LipB"/>
    <property type="match status" value="1"/>
</dbReference>
<evidence type="ECO:0000256" key="1">
    <source>
        <dbReference type="ARBA" id="ARBA00004821"/>
    </source>
</evidence>
<dbReference type="EC" id="2.3.1.181" evidence="5 6"/>
<feature type="domain" description="BPL/LPL catalytic" evidence="8">
    <location>
        <begin position="31"/>
        <end position="229"/>
    </location>
</feature>
<comment type="function">
    <text evidence="4 5 6">Catalyzes the transfer of endogenously produced octanoic acid from octanoyl-acyl-carrier-protein onto the lipoyl domains of lipoate-dependent enzymes. Lipoyl-ACP can also act as a substrate although octanoyl-ACP is likely to be the physiological substrate.</text>
</comment>
<dbReference type="NCBIfam" id="NF010922">
    <property type="entry name" value="PRK14342.1"/>
    <property type="match status" value="1"/>
</dbReference>
<organism evidence="9 10">
    <name type="scientific">Undibacterium arcticum</name>
    <dbReference type="NCBI Taxonomy" id="1762892"/>
    <lineage>
        <taxon>Bacteria</taxon>
        <taxon>Pseudomonadati</taxon>
        <taxon>Pseudomonadota</taxon>
        <taxon>Betaproteobacteria</taxon>
        <taxon>Burkholderiales</taxon>
        <taxon>Oxalobacteraceae</taxon>
        <taxon>Undibacterium</taxon>
    </lineage>
</organism>
<accession>A0ABV7EZ62</accession>
<dbReference type="SUPFAM" id="SSF55681">
    <property type="entry name" value="Class II aaRS and biotin synthetases"/>
    <property type="match status" value="1"/>
</dbReference>
<keyword evidence="2 5" id="KW-0808">Transferase</keyword>
<keyword evidence="3 5" id="KW-0012">Acyltransferase</keyword>
<name>A0ABV7EZ62_9BURK</name>
<proteinExistence type="inferred from homology"/>
<feature type="binding site" evidence="5">
    <location>
        <begin position="173"/>
        <end position="175"/>
    </location>
    <ligand>
        <name>substrate</name>
    </ligand>
</feature>
<dbReference type="GO" id="GO:0033819">
    <property type="term" value="F:lipoyl(octanoyl) transferase activity"/>
    <property type="evidence" value="ECO:0007669"/>
    <property type="project" value="UniProtKB-EC"/>
</dbReference>
<feature type="site" description="Lowers pKa of active site Cys" evidence="5">
    <location>
        <position position="156"/>
    </location>
</feature>
<evidence type="ECO:0000256" key="7">
    <source>
        <dbReference type="SAM" id="MobiDB-lite"/>
    </source>
</evidence>
<dbReference type="PROSITE" id="PS51733">
    <property type="entry name" value="BPL_LPL_CATALYTIC"/>
    <property type="match status" value="1"/>
</dbReference>